<dbReference type="PRINTS" id="PR00081">
    <property type="entry name" value="GDHRDH"/>
</dbReference>
<evidence type="ECO:0000256" key="3">
    <source>
        <dbReference type="RuleBase" id="RU000363"/>
    </source>
</evidence>
<dbReference type="PANTHER" id="PTHR43115">
    <property type="entry name" value="DEHYDROGENASE/REDUCTASE SDR FAMILY MEMBER 11"/>
    <property type="match status" value="1"/>
</dbReference>
<organism evidence="4">
    <name type="scientific">Homalodisca liturata</name>
    <dbReference type="NCBI Taxonomy" id="320908"/>
    <lineage>
        <taxon>Eukaryota</taxon>
        <taxon>Metazoa</taxon>
        <taxon>Ecdysozoa</taxon>
        <taxon>Arthropoda</taxon>
        <taxon>Hexapoda</taxon>
        <taxon>Insecta</taxon>
        <taxon>Pterygota</taxon>
        <taxon>Neoptera</taxon>
        <taxon>Paraneoptera</taxon>
        <taxon>Hemiptera</taxon>
        <taxon>Auchenorrhyncha</taxon>
        <taxon>Membracoidea</taxon>
        <taxon>Cicadellidae</taxon>
        <taxon>Cicadellinae</taxon>
        <taxon>Proconiini</taxon>
        <taxon>Homalodisca</taxon>
    </lineage>
</organism>
<dbReference type="GO" id="GO:0016616">
    <property type="term" value="F:oxidoreductase activity, acting on the CH-OH group of donors, NAD or NADP as acceptor"/>
    <property type="evidence" value="ECO:0007669"/>
    <property type="project" value="UniProtKB-ARBA"/>
</dbReference>
<dbReference type="FunFam" id="3.40.50.720:FF:000047">
    <property type="entry name" value="NADP-dependent L-serine/L-allo-threonine dehydrogenase"/>
    <property type="match status" value="1"/>
</dbReference>
<gene>
    <name evidence="4" type="ORF">g.39274</name>
</gene>
<dbReference type="SUPFAM" id="SSF51735">
    <property type="entry name" value="NAD(P)-binding Rossmann-fold domains"/>
    <property type="match status" value="1"/>
</dbReference>
<dbReference type="InterPro" id="IPR002347">
    <property type="entry name" value="SDR_fam"/>
</dbReference>
<dbReference type="Pfam" id="PF00106">
    <property type="entry name" value="adh_short"/>
    <property type="match status" value="1"/>
</dbReference>
<proteinExistence type="inferred from homology"/>
<name>A0A1B6IGQ7_9HEMI</name>
<accession>A0A1B6IGQ7</accession>
<reference evidence="4" key="1">
    <citation type="submission" date="2015-11" db="EMBL/GenBank/DDBJ databases">
        <title>De novo transcriptome assembly of four potential Pierce s Disease insect vectors from Arizona vineyards.</title>
        <authorList>
            <person name="Tassone E.E."/>
        </authorList>
    </citation>
    <scope>NUCLEOTIDE SEQUENCE</scope>
</reference>
<dbReference type="PRINTS" id="PR00080">
    <property type="entry name" value="SDRFAMILY"/>
</dbReference>
<evidence type="ECO:0000256" key="1">
    <source>
        <dbReference type="ARBA" id="ARBA00006484"/>
    </source>
</evidence>
<evidence type="ECO:0000256" key="2">
    <source>
        <dbReference type="ARBA" id="ARBA00023002"/>
    </source>
</evidence>
<dbReference type="PANTHER" id="PTHR43115:SF4">
    <property type="entry name" value="DEHYDROGENASE_REDUCTASE SDR FAMILY MEMBER 11"/>
    <property type="match status" value="1"/>
</dbReference>
<keyword evidence="2" id="KW-0560">Oxidoreductase</keyword>
<dbReference type="EMBL" id="GECU01021608">
    <property type="protein sequence ID" value="JAS86098.1"/>
    <property type="molecule type" value="Transcribed_RNA"/>
</dbReference>
<evidence type="ECO:0000313" key="4">
    <source>
        <dbReference type="EMBL" id="JAS86098.1"/>
    </source>
</evidence>
<comment type="similarity">
    <text evidence="1 3">Belongs to the short-chain dehydrogenases/reductases (SDR) family.</text>
</comment>
<dbReference type="InterPro" id="IPR036291">
    <property type="entry name" value="NAD(P)-bd_dom_sf"/>
</dbReference>
<protein>
    <recommendedName>
        <fullName evidence="5">Dehydrogenase</fullName>
    </recommendedName>
</protein>
<sequence length="248" mass="26916">MEQWKGKVAIVTGASAGIGAAIAQALVHHGMVVVGLARRQHKIQELADKLVQAQEPGKLYALKVDLTKEEEILSAFGWVEKELGGADVLINNAGVAYLDCIQDGKTDIWQNTLNVNVLAFCICAREYLKSMEKRKNQHGHIVVINSVSGHMIMGCNAVYHGSKHAIAAITQCLRRELNEKNSSIKVTDVSPGLTRSEASDRVSHLLGHHLRLEETAVAQVVVDSLATSPVTQICEVIVNPIPCNLAVY</sequence>
<dbReference type="Gene3D" id="3.40.50.720">
    <property type="entry name" value="NAD(P)-binding Rossmann-like Domain"/>
    <property type="match status" value="1"/>
</dbReference>
<evidence type="ECO:0008006" key="5">
    <source>
        <dbReference type="Google" id="ProtNLM"/>
    </source>
</evidence>
<dbReference type="AlphaFoldDB" id="A0A1B6IGQ7"/>